<dbReference type="InterPro" id="IPR001647">
    <property type="entry name" value="HTH_TetR"/>
</dbReference>
<keyword evidence="2 4" id="KW-0238">DNA-binding</keyword>
<feature type="domain" description="HTH tetR-type" evidence="5">
    <location>
        <begin position="10"/>
        <end position="70"/>
    </location>
</feature>
<dbReference type="Gene3D" id="1.10.357.10">
    <property type="entry name" value="Tetracycline Repressor, domain 2"/>
    <property type="match status" value="1"/>
</dbReference>
<feature type="DNA-binding region" description="H-T-H motif" evidence="4">
    <location>
        <begin position="33"/>
        <end position="52"/>
    </location>
</feature>
<name>A0A7W2JLA4_9PSED</name>
<sequence>MSGLRERQMELRRQAISEAAIELFRDQGYAQTSIDQIAKLAGVSSPTVFKYYPSKQEILLGLLQEADQRAVLDLREVMHQFEDPVDLLCHLESLLISYSLKVLPAPIWAELLPLVLSGGVGLPDSYHQMNHKLQGEIANVLRALQETGKLRADLDVELAAFLLNDYSHVQLMRLVKATDPDREEHNSNVRRITSLLFHGMKAG</sequence>
<dbReference type="InterPro" id="IPR050109">
    <property type="entry name" value="HTH-type_TetR-like_transc_reg"/>
</dbReference>
<protein>
    <submittedName>
        <fullName evidence="6">TetR/AcrR family transcriptional regulator</fullName>
    </submittedName>
</protein>
<proteinExistence type="predicted"/>
<evidence type="ECO:0000313" key="7">
    <source>
        <dbReference type="Proteomes" id="UP000556620"/>
    </source>
</evidence>
<dbReference type="PRINTS" id="PR00455">
    <property type="entry name" value="HTHTETR"/>
</dbReference>
<dbReference type="InterPro" id="IPR009057">
    <property type="entry name" value="Homeodomain-like_sf"/>
</dbReference>
<dbReference type="PANTHER" id="PTHR30055">
    <property type="entry name" value="HTH-TYPE TRANSCRIPTIONAL REGULATOR RUTR"/>
    <property type="match status" value="1"/>
</dbReference>
<dbReference type="Proteomes" id="UP000556620">
    <property type="component" value="Unassembled WGS sequence"/>
</dbReference>
<evidence type="ECO:0000259" key="5">
    <source>
        <dbReference type="PROSITE" id="PS50977"/>
    </source>
</evidence>
<keyword evidence="3" id="KW-0804">Transcription</keyword>
<dbReference type="FunFam" id="1.10.10.60:FF:000141">
    <property type="entry name" value="TetR family transcriptional regulator"/>
    <property type="match status" value="1"/>
</dbReference>
<dbReference type="GO" id="GO:0003700">
    <property type="term" value="F:DNA-binding transcription factor activity"/>
    <property type="evidence" value="ECO:0007669"/>
    <property type="project" value="TreeGrafter"/>
</dbReference>
<dbReference type="SUPFAM" id="SSF48498">
    <property type="entry name" value="Tetracyclin repressor-like, C-terminal domain"/>
    <property type="match status" value="1"/>
</dbReference>
<dbReference type="InterPro" id="IPR036271">
    <property type="entry name" value="Tet_transcr_reg_TetR-rel_C_sf"/>
</dbReference>
<dbReference type="PROSITE" id="PS50977">
    <property type="entry name" value="HTH_TETR_2"/>
    <property type="match status" value="1"/>
</dbReference>
<evidence type="ECO:0000256" key="2">
    <source>
        <dbReference type="ARBA" id="ARBA00023125"/>
    </source>
</evidence>
<accession>A0A7W2JLA4</accession>
<dbReference type="PANTHER" id="PTHR30055:SF234">
    <property type="entry name" value="HTH-TYPE TRANSCRIPTIONAL REGULATOR BETI"/>
    <property type="match status" value="1"/>
</dbReference>
<comment type="caution">
    <text evidence="6">The sequence shown here is derived from an EMBL/GenBank/DDBJ whole genome shotgun (WGS) entry which is preliminary data.</text>
</comment>
<dbReference type="EMBL" id="JACGCU010000032">
    <property type="protein sequence ID" value="MBA6060988.1"/>
    <property type="molecule type" value="Genomic_DNA"/>
</dbReference>
<dbReference type="Pfam" id="PF00440">
    <property type="entry name" value="TetR_N"/>
    <property type="match status" value="1"/>
</dbReference>
<gene>
    <name evidence="6" type="ORF">H4C44_17600</name>
</gene>
<keyword evidence="1" id="KW-0805">Transcription regulation</keyword>
<evidence type="ECO:0000256" key="1">
    <source>
        <dbReference type="ARBA" id="ARBA00023015"/>
    </source>
</evidence>
<dbReference type="GO" id="GO:0000976">
    <property type="term" value="F:transcription cis-regulatory region binding"/>
    <property type="evidence" value="ECO:0007669"/>
    <property type="project" value="TreeGrafter"/>
</dbReference>
<dbReference type="AlphaFoldDB" id="A0A7W2JLA4"/>
<evidence type="ECO:0000313" key="6">
    <source>
        <dbReference type="EMBL" id="MBA6060988.1"/>
    </source>
</evidence>
<organism evidence="6 7">
    <name type="scientific">Pseudomonas juntendi</name>
    <dbReference type="NCBI Taxonomy" id="2666183"/>
    <lineage>
        <taxon>Bacteria</taxon>
        <taxon>Pseudomonadati</taxon>
        <taxon>Pseudomonadota</taxon>
        <taxon>Gammaproteobacteria</taxon>
        <taxon>Pseudomonadales</taxon>
        <taxon>Pseudomonadaceae</taxon>
        <taxon>Pseudomonas</taxon>
    </lineage>
</organism>
<evidence type="ECO:0000256" key="4">
    <source>
        <dbReference type="PROSITE-ProRule" id="PRU00335"/>
    </source>
</evidence>
<dbReference type="SUPFAM" id="SSF46689">
    <property type="entry name" value="Homeodomain-like"/>
    <property type="match status" value="1"/>
</dbReference>
<evidence type="ECO:0000256" key="3">
    <source>
        <dbReference type="ARBA" id="ARBA00023163"/>
    </source>
</evidence>
<reference evidence="6 7" key="1">
    <citation type="submission" date="2020-07" db="EMBL/GenBank/DDBJ databases">
        <title>Diversity of carbapenemase encoding genes among Pseudomonas putida group clinical isolates in a tertiary Brazilian hospital.</title>
        <authorList>
            <person name="Alberto-Lei F."/>
            <person name="Nodari C.S."/>
            <person name="Streling A.P."/>
            <person name="Paulino J.T."/>
            <person name="Bessa-Neto F.O."/>
            <person name="Cayo R."/>
            <person name="Gales A.C."/>
        </authorList>
    </citation>
    <scope>NUCLEOTIDE SEQUENCE [LARGE SCALE GENOMIC DNA]</scope>
    <source>
        <strain evidence="6 7">14535</strain>
    </source>
</reference>
<dbReference type="RefSeq" id="WP_182388354.1">
    <property type="nucleotide sequence ID" value="NZ_JACGCU010000032.1"/>
</dbReference>